<evidence type="ECO:0000313" key="1">
    <source>
        <dbReference type="EMBL" id="MPQ83821.1"/>
    </source>
</evidence>
<accession>A0A5N7JR60</accession>
<dbReference type="EMBL" id="VUBA01000042">
    <property type="protein sequence ID" value="MPQ83821.1"/>
    <property type="molecule type" value="Genomic_DNA"/>
</dbReference>
<dbReference type="Proteomes" id="UP000325438">
    <property type="component" value="Unassembled WGS sequence"/>
</dbReference>
<protein>
    <submittedName>
        <fullName evidence="1">Uncharacterized protein</fullName>
    </submittedName>
</protein>
<dbReference type="AlphaFoldDB" id="A0A5N7JR60"/>
<gene>
    <name evidence="1" type="ORF">F0170_07375</name>
</gene>
<reference evidence="1 2" key="1">
    <citation type="submission" date="2019-09" db="EMBL/GenBank/DDBJ databases">
        <title>The draft genomes of Allium pathogen Pseudomonas sp.</title>
        <authorList>
            <person name="Fujikawa T."/>
            <person name="Sawada H."/>
        </authorList>
    </citation>
    <scope>NUCLEOTIDE SEQUENCE [LARGE SCALE GENOMIC DNA]</scope>
    <source>
        <strain evidence="1 2">MAFF 730085</strain>
    </source>
</reference>
<name>A0A5N7JR60_9PSED</name>
<evidence type="ECO:0000313" key="2">
    <source>
        <dbReference type="Proteomes" id="UP000325438"/>
    </source>
</evidence>
<sequence length="111" mass="11685">MSFGGRVWGPTGLLELDENSFTVRIIYSAIVSRANASGRTQFISIPGVNPATHSAVCIPIATYDTSGQSVTAIQYTPVIGTDGVTIYFGSPAASTGPVGTSAQRLLVMRYR</sequence>
<comment type="caution">
    <text evidence="1">The sequence shown here is derived from an EMBL/GenBank/DDBJ whole genome shotgun (WGS) entry which is preliminary data.</text>
</comment>
<organism evidence="1 2">
    <name type="scientific">Pseudomonas kitaguniensis</name>
    <dbReference type="NCBI Taxonomy" id="2607908"/>
    <lineage>
        <taxon>Bacteria</taxon>
        <taxon>Pseudomonadati</taxon>
        <taxon>Pseudomonadota</taxon>
        <taxon>Gammaproteobacteria</taxon>
        <taxon>Pseudomonadales</taxon>
        <taxon>Pseudomonadaceae</taxon>
        <taxon>Pseudomonas</taxon>
    </lineage>
</organism>
<proteinExistence type="predicted"/>